<gene>
    <name evidence="1" type="ORF">G5B96_08860</name>
</gene>
<proteinExistence type="predicted"/>
<organism evidence="1 2">
    <name type="scientific">Campylobacter concisus</name>
    <dbReference type="NCBI Taxonomy" id="199"/>
    <lineage>
        <taxon>Bacteria</taxon>
        <taxon>Pseudomonadati</taxon>
        <taxon>Campylobacterota</taxon>
        <taxon>Epsilonproteobacteria</taxon>
        <taxon>Campylobacterales</taxon>
        <taxon>Campylobacteraceae</taxon>
        <taxon>Campylobacter</taxon>
    </lineage>
</organism>
<evidence type="ECO:0000313" key="2">
    <source>
        <dbReference type="Proteomes" id="UP000594535"/>
    </source>
</evidence>
<sequence length="267" mass="27382">MLGLTISALIGLLPGLTGTSGMLTLPPLSRSPLVISFSPTLFPFSSLMITLSPGFTLPSVGTITSTGVLPWSLSPALFSSSEILPLWSLSSGNSILDGLFGILELSSSILPLVGSLGLDGLLGLTISALIGLLPGLTGTSGMLTLPPLSRSPLVISFSPTLFPFSSLMITLSPGFTLPSVGTITSTGVLPWSLSPALFSSSEILPLWSLSSGNSILDGLFGILVRSGLIVAALPPALSAAPLTPPILSAPLALFRSPIERKFSLIFE</sequence>
<dbReference type="Proteomes" id="UP000594535">
    <property type="component" value="Chromosome"/>
</dbReference>
<dbReference type="RefSeq" id="WP_196088682.1">
    <property type="nucleotide sequence ID" value="NZ_CP049232.1"/>
</dbReference>
<dbReference type="AlphaFoldDB" id="A0A7S9SC47"/>
<protein>
    <submittedName>
        <fullName evidence="1">Uncharacterized protein</fullName>
    </submittedName>
</protein>
<reference evidence="1 2" key="1">
    <citation type="journal article" date="2020" name="Microb. Genom.">
        <title>Analysis of complete Campylobacter concisus genomes identifies genomospecies features, secretion systems and novel plasmids and their association with severe ulcerative colitis.</title>
        <authorList>
            <person name="Liu F."/>
            <person name="Chen S."/>
            <person name="Luu L.D.W."/>
            <person name="Lee S.A."/>
            <person name="Tay A.C.Y."/>
            <person name="Wu R."/>
            <person name="Riordan S.M."/>
            <person name="Lan R."/>
            <person name="Liu L."/>
            <person name="Zhang L."/>
        </authorList>
    </citation>
    <scope>NUCLEOTIDE SEQUENCE [LARGE SCALE GENOMIC DNA]</scope>
    <source>
        <strain evidence="1 2">H9O-S2</strain>
    </source>
</reference>
<name>A0A7S9SC47_9BACT</name>
<accession>A0A7S9SC47</accession>
<dbReference type="EMBL" id="CP049232">
    <property type="protein sequence ID" value="QPI07414.1"/>
    <property type="molecule type" value="Genomic_DNA"/>
</dbReference>
<evidence type="ECO:0000313" key="1">
    <source>
        <dbReference type="EMBL" id="QPI07414.1"/>
    </source>
</evidence>